<keyword evidence="2" id="KW-0472">Membrane</keyword>
<evidence type="ECO:0000256" key="2">
    <source>
        <dbReference type="SAM" id="Phobius"/>
    </source>
</evidence>
<sequence>MNTVAEWTLYSLIVGGLVVLGWFLNRVLGVTVMKKYCSKCGRLEGTDKPCKEEGVAHDFSRHGPLVGDETPHPRHRMDSEY</sequence>
<evidence type="ECO:0000313" key="4">
    <source>
        <dbReference type="Proteomes" id="UP000241469"/>
    </source>
</evidence>
<name>A0A2H4PFZ1_9CAUD</name>
<gene>
    <name evidence="3" type="ORF">SEA_ANAMIKA_40</name>
</gene>
<evidence type="ECO:0000313" key="3">
    <source>
        <dbReference type="EMBL" id="ATW61135.1"/>
    </source>
</evidence>
<feature type="compositionally biased region" description="Basic and acidic residues" evidence="1">
    <location>
        <begin position="69"/>
        <end position="81"/>
    </location>
</feature>
<evidence type="ECO:0000256" key="1">
    <source>
        <dbReference type="SAM" id="MobiDB-lite"/>
    </source>
</evidence>
<dbReference type="Proteomes" id="UP000241469">
    <property type="component" value="Segment"/>
</dbReference>
<accession>A0A2H4PFZ1</accession>
<organism evidence="3 4">
    <name type="scientific">Gordonia phage Anamika</name>
    <dbReference type="NCBI Taxonomy" id="2047829"/>
    <lineage>
        <taxon>Viruses</taxon>
        <taxon>Duplodnaviria</taxon>
        <taxon>Heunggongvirae</taxon>
        <taxon>Uroviricota</taxon>
        <taxon>Caudoviricetes</taxon>
        <taxon>Woesvirus</taxon>
        <taxon>Woesvirus woes</taxon>
    </lineage>
</organism>
<reference evidence="3 4" key="1">
    <citation type="submission" date="2017-10" db="EMBL/GenBank/DDBJ databases">
        <authorList>
            <person name="Aull H.G."/>
            <person name="Holden M."/>
            <person name="Im S.J."/>
            <person name="Nair A."/>
            <person name="Venkatram C."/>
            <person name="Wyche K.A."/>
            <person name="Bortz R.L."/>
            <person name="Warner M.H."/>
            <person name="Garlena R.A."/>
            <person name="Russell D.A."/>
            <person name="Pope W.H."/>
            <person name="Jacobs-Sera D."/>
            <person name="Hendrix R.W."/>
            <person name="Hatfull G.F."/>
        </authorList>
    </citation>
    <scope>NUCLEOTIDE SEQUENCE [LARGE SCALE GENOMIC DNA]</scope>
</reference>
<dbReference type="EMBL" id="MG099935">
    <property type="protein sequence ID" value="ATW61135.1"/>
    <property type="molecule type" value="Genomic_DNA"/>
</dbReference>
<feature type="transmembrane region" description="Helical" evidence="2">
    <location>
        <begin position="7"/>
        <end position="25"/>
    </location>
</feature>
<proteinExistence type="predicted"/>
<keyword evidence="2" id="KW-1133">Transmembrane helix</keyword>
<keyword evidence="2" id="KW-0812">Transmembrane</keyword>
<feature type="region of interest" description="Disordered" evidence="1">
    <location>
        <begin position="60"/>
        <end position="81"/>
    </location>
</feature>
<protein>
    <submittedName>
        <fullName evidence="3">Membrane protein</fullName>
    </submittedName>
</protein>